<evidence type="ECO:0000313" key="1">
    <source>
        <dbReference type="EMBL" id="MBD2195349.1"/>
    </source>
</evidence>
<proteinExistence type="predicted"/>
<keyword evidence="2" id="KW-1185">Reference proteome</keyword>
<gene>
    <name evidence="1" type="ORF">H6G24_07565</name>
</gene>
<dbReference type="RefSeq" id="WP_190539441.1">
    <property type="nucleotide sequence ID" value="NZ_CAWPNO010000128.1"/>
</dbReference>
<dbReference type="Proteomes" id="UP000658514">
    <property type="component" value="Unassembled WGS sequence"/>
</dbReference>
<accession>A0ABR8A6U2</accession>
<protein>
    <submittedName>
        <fullName evidence="1">Uncharacterized protein</fullName>
    </submittedName>
</protein>
<evidence type="ECO:0000313" key="2">
    <source>
        <dbReference type="Proteomes" id="UP000658514"/>
    </source>
</evidence>
<comment type="caution">
    <text evidence="1">The sequence shown here is derived from an EMBL/GenBank/DDBJ whole genome shotgun (WGS) entry which is preliminary data.</text>
</comment>
<organism evidence="1 2">
    <name type="scientific">Calothrix parietina FACHB-288</name>
    <dbReference type="NCBI Taxonomy" id="2692896"/>
    <lineage>
        <taxon>Bacteria</taxon>
        <taxon>Bacillati</taxon>
        <taxon>Cyanobacteriota</taxon>
        <taxon>Cyanophyceae</taxon>
        <taxon>Nostocales</taxon>
        <taxon>Calotrichaceae</taxon>
        <taxon>Calothrix</taxon>
    </lineage>
</organism>
<dbReference type="EMBL" id="JACJQH010000009">
    <property type="protein sequence ID" value="MBD2195349.1"/>
    <property type="molecule type" value="Genomic_DNA"/>
</dbReference>
<reference evidence="1 2" key="1">
    <citation type="journal article" date="2020" name="ISME J.">
        <title>Comparative genomics reveals insights into cyanobacterial evolution and habitat adaptation.</title>
        <authorList>
            <person name="Chen M.Y."/>
            <person name="Teng W.K."/>
            <person name="Zhao L."/>
            <person name="Hu C.X."/>
            <person name="Zhou Y.K."/>
            <person name="Han B.P."/>
            <person name="Song L.R."/>
            <person name="Shu W.S."/>
        </authorList>
    </citation>
    <scope>NUCLEOTIDE SEQUENCE [LARGE SCALE GENOMIC DNA]</scope>
    <source>
        <strain evidence="1 2">FACHB-288</strain>
    </source>
</reference>
<sequence length="100" mass="11668">MEKNINTISNFSVSKEPENFSVLNRDERLLRLKSILSYFSYLNKNGEISDKAFEALVHYTCSIFIEYEVEARVKGAFEQKIIDFCESKLSIAIDKYLSRK</sequence>
<name>A0ABR8A6U2_9CYAN</name>